<dbReference type="InterPro" id="IPR002885">
    <property type="entry name" value="PPR_rpt"/>
</dbReference>
<keyword evidence="2" id="KW-0809">Transit peptide</keyword>
<accession>Q6ZC67</accession>
<gene>
    <name evidence="3" type="primary">P0007D08.17</name>
</gene>
<keyword evidence="1" id="KW-0677">Repeat</keyword>
<dbReference type="AlphaFoldDB" id="Q6ZC67"/>
<organism evidence="3 4">
    <name type="scientific">Oryza sativa subsp. japonica</name>
    <name type="common">Rice</name>
    <dbReference type="NCBI Taxonomy" id="39947"/>
    <lineage>
        <taxon>Eukaryota</taxon>
        <taxon>Viridiplantae</taxon>
        <taxon>Streptophyta</taxon>
        <taxon>Embryophyta</taxon>
        <taxon>Tracheophyta</taxon>
        <taxon>Spermatophyta</taxon>
        <taxon>Magnoliopsida</taxon>
        <taxon>Liliopsida</taxon>
        <taxon>Poales</taxon>
        <taxon>Poaceae</taxon>
        <taxon>BOP clade</taxon>
        <taxon>Oryzoideae</taxon>
        <taxon>Oryzeae</taxon>
        <taxon>Oryzinae</taxon>
        <taxon>Oryza</taxon>
        <taxon>Oryza sativa</taxon>
    </lineage>
</organism>
<reference evidence="4" key="1">
    <citation type="journal article" date="2005" name="Nature">
        <title>The map-based sequence of the rice genome.</title>
        <authorList>
            <consortium name="International rice genome sequencing project (IRGSP)"/>
            <person name="Matsumoto T."/>
            <person name="Wu J."/>
            <person name="Kanamori H."/>
            <person name="Katayose Y."/>
            <person name="Fujisawa M."/>
            <person name="Namiki N."/>
            <person name="Mizuno H."/>
            <person name="Yamamoto K."/>
            <person name="Antonio B.A."/>
            <person name="Baba T."/>
            <person name="Sakata K."/>
            <person name="Nagamura Y."/>
            <person name="Aoki H."/>
            <person name="Arikawa K."/>
            <person name="Arita K."/>
            <person name="Bito T."/>
            <person name="Chiden Y."/>
            <person name="Fujitsuka N."/>
            <person name="Fukunaka R."/>
            <person name="Hamada M."/>
            <person name="Harada C."/>
            <person name="Hayashi A."/>
            <person name="Hijishita S."/>
            <person name="Honda M."/>
            <person name="Hosokawa S."/>
            <person name="Ichikawa Y."/>
            <person name="Idonuma A."/>
            <person name="Iijima M."/>
            <person name="Ikeda M."/>
            <person name="Ikeno M."/>
            <person name="Ito K."/>
            <person name="Ito S."/>
            <person name="Ito T."/>
            <person name="Ito Y."/>
            <person name="Ito Y."/>
            <person name="Iwabuchi A."/>
            <person name="Kamiya K."/>
            <person name="Karasawa W."/>
            <person name="Kurita K."/>
            <person name="Katagiri S."/>
            <person name="Kikuta A."/>
            <person name="Kobayashi H."/>
            <person name="Kobayashi N."/>
            <person name="Machita K."/>
            <person name="Maehara T."/>
            <person name="Masukawa M."/>
            <person name="Mizubayashi T."/>
            <person name="Mukai Y."/>
            <person name="Nagasaki H."/>
            <person name="Nagata Y."/>
            <person name="Naito S."/>
            <person name="Nakashima M."/>
            <person name="Nakama Y."/>
            <person name="Nakamichi Y."/>
            <person name="Nakamura M."/>
            <person name="Meguro A."/>
            <person name="Negishi M."/>
            <person name="Ohta I."/>
            <person name="Ohta T."/>
            <person name="Okamoto M."/>
            <person name="Ono N."/>
            <person name="Saji S."/>
            <person name="Sakaguchi M."/>
            <person name="Sakai K."/>
            <person name="Shibata M."/>
            <person name="Shimokawa T."/>
            <person name="Song J."/>
            <person name="Takazaki Y."/>
            <person name="Terasawa K."/>
            <person name="Tsugane M."/>
            <person name="Tsuji K."/>
            <person name="Ueda S."/>
            <person name="Waki K."/>
            <person name="Yamagata H."/>
            <person name="Yamamoto M."/>
            <person name="Yamamoto S."/>
            <person name="Yamane H."/>
            <person name="Yoshiki S."/>
            <person name="Yoshihara R."/>
            <person name="Yukawa K."/>
            <person name="Zhong H."/>
            <person name="Yano M."/>
            <person name="Yuan Q."/>
            <person name="Ouyang S."/>
            <person name="Liu J."/>
            <person name="Jones K.M."/>
            <person name="Gansberger K."/>
            <person name="Moffat K."/>
            <person name="Hill J."/>
            <person name="Bera J."/>
            <person name="Fadrosh D."/>
            <person name="Jin S."/>
            <person name="Johri S."/>
            <person name="Kim M."/>
            <person name="Overton L."/>
            <person name="Reardon M."/>
            <person name="Tsitrin T."/>
            <person name="Vuong H."/>
            <person name="Weaver B."/>
            <person name="Ciecko A."/>
            <person name="Tallon L."/>
            <person name="Jackson J."/>
            <person name="Pai G."/>
            <person name="Aken S.V."/>
            <person name="Utterback T."/>
            <person name="Reidmuller S."/>
            <person name="Feldblyum T."/>
            <person name="Hsiao J."/>
            <person name="Zismann V."/>
            <person name="Iobst S."/>
            <person name="de Vazeille A.R."/>
            <person name="Buell C.R."/>
            <person name="Ying K."/>
            <person name="Li Y."/>
            <person name="Lu T."/>
            <person name="Huang Y."/>
            <person name="Zhao Q."/>
            <person name="Feng Q."/>
            <person name="Zhang L."/>
            <person name="Zhu J."/>
            <person name="Weng Q."/>
            <person name="Mu J."/>
            <person name="Lu Y."/>
            <person name="Fan D."/>
            <person name="Liu Y."/>
            <person name="Guan J."/>
            <person name="Zhang Y."/>
            <person name="Yu S."/>
            <person name="Liu X."/>
            <person name="Zhang Y."/>
            <person name="Hong G."/>
            <person name="Han B."/>
            <person name="Choisne N."/>
            <person name="Demange N."/>
            <person name="Orjeda G."/>
            <person name="Samain S."/>
            <person name="Cattolico L."/>
            <person name="Pelletier E."/>
            <person name="Couloux A."/>
            <person name="Segurens B."/>
            <person name="Wincker P."/>
            <person name="D'Hont A."/>
            <person name="Scarpelli C."/>
            <person name="Weissenbach J."/>
            <person name="Salanoubat M."/>
            <person name="Quetier F."/>
            <person name="Yu Y."/>
            <person name="Kim H.R."/>
            <person name="Rambo T."/>
            <person name="Currie J."/>
            <person name="Collura K."/>
            <person name="Luo M."/>
            <person name="Yang T."/>
            <person name="Ammiraju J.S.S."/>
            <person name="Engler F."/>
            <person name="Soderlund C."/>
            <person name="Wing R.A."/>
            <person name="Palmer L.E."/>
            <person name="de la Bastide M."/>
            <person name="Spiegel L."/>
            <person name="Nascimento L."/>
            <person name="Zutavern T."/>
            <person name="O'Shaughnessy A."/>
            <person name="Dike S."/>
            <person name="Dedhia N."/>
            <person name="Preston R."/>
            <person name="Balija V."/>
            <person name="McCombie W.R."/>
            <person name="Chow T."/>
            <person name="Chen H."/>
            <person name="Chung M."/>
            <person name="Chen C."/>
            <person name="Shaw J."/>
            <person name="Wu H."/>
            <person name="Hsiao K."/>
            <person name="Chao Y."/>
            <person name="Chu M."/>
            <person name="Cheng C."/>
            <person name="Hour A."/>
            <person name="Lee P."/>
            <person name="Lin S."/>
            <person name="Lin Y."/>
            <person name="Liou J."/>
            <person name="Liu S."/>
            <person name="Hsing Y."/>
            <person name="Raghuvanshi S."/>
            <person name="Mohanty A."/>
            <person name="Bharti A.K."/>
            <person name="Gaur A."/>
            <person name="Gupta V."/>
            <person name="Kumar D."/>
            <person name="Ravi V."/>
            <person name="Vij S."/>
            <person name="Kapur A."/>
            <person name="Khurana P."/>
            <person name="Khurana P."/>
            <person name="Khurana J.P."/>
            <person name="Tyagi A.K."/>
            <person name="Gaikwad K."/>
            <person name="Singh A."/>
            <person name="Dalal V."/>
            <person name="Srivastava S."/>
            <person name="Dixit A."/>
            <person name="Pal A.K."/>
            <person name="Ghazi I.A."/>
            <person name="Yadav M."/>
            <person name="Pandit A."/>
            <person name="Bhargava A."/>
            <person name="Sureshbabu K."/>
            <person name="Batra K."/>
            <person name="Sharma T.R."/>
            <person name="Mohapatra T."/>
            <person name="Singh N.K."/>
            <person name="Messing J."/>
            <person name="Nelson A.B."/>
            <person name="Fuks G."/>
            <person name="Kavchok S."/>
            <person name="Keizer G."/>
            <person name="Linton E."/>
            <person name="Llaca V."/>
            <person name="Song R."/>
            <person name="Tanyolac B."/>
            <person name="Young S."/>
            <person name="Ho-Il K."/>
            <person name="Hahn J.H."/>
            <person name="Sangsakoo G."/>
            <person name="Vanavichit A."/>
            <person name="de Mattos Luiz.A.T."/>
            <person name="Zimmer P.D."/>
            <person name="Malone G."/>
            <person name="Dellagostin O."/>
            <person name="de Oliveira A.C."/>
            <person name="Bevan M."/>
            <person name="Bancroft I."/>
            <person name="Minx P."/>
            <person name="Cordum H."/>
            <person name="Wilson R."/>
            <person name="Cheng Z."/>
            <person name="Jin W."/>
            <person name="Jiang J."/>
            <person name="Leong S.A."/>
            <person name="Iwama H."/>
            <person name="Gojobori T."/>
            <person name="Itoh T."/>
            <person name="Niimura Y."/>
            <person name="Fujii Y."/>
            <person name="Habara T."/>
            <person name="Sakai H."/>
            <person name="Sato Y."/>
            <person name="Wilson G."/>
            <person name="Kumar K."/>
            <person name="McCouch S."/>
            <person name="Juretic N."/>
            <person name="Hoen D."/>
            <person name="Wright S."/>
            <person name="Bruskiewich R."/>
            <person name="Bureau T."/>
            <person name="Miyao A."/>
            <person name="Hirochika H."/>
            <person name="Nishikawa T."/>
            <person name="Kadowaki K."/>
            <person name="Sugiura M."/>
            <person name="Burr B."/>
            <person name="Sasaki T."/>
        </authorList>
    </citation>
    <scope>NUCLEOTIDE SEQUENCE [LARGE SCALE GENOMIC DNA]</scope>
    <source>
        <strain evidence="4">cv. Nipponbare</strain>
    </source>
</reference>
<dbReference type="Gene3D" id="1.25.40.10">
    <property type="entry name" value="Tetratricopeptide repeat domain"/>
    <property type="match status" value="1"/>
</dbReference>
<evidence type="ECO:0000256" key="2">
    <source>
        <dbReference type="ARBA" id="ARBA00022946"/>
    </source>
</evidence>
<reference evidence="4" key="2">
    <citation type="journal article" date="2008" name="Nucleic Acids Res.">
        <title>The rice annotation project database (RAP-DB): 2008 update.</title>
        <authorList>
            <consortium name="The rice annotation project (RAP)"/>
        </authorList>
    </citation>
    <scope>GENOME REANNOTATION</scope>
    <source>
        <strain evidence="4">cv. Nipponbare</strain>
    </source>
</reference>
<evidence type="ECO:0000313" key="3">
    <source>
        <dbReference type="EMBL" id="BAD09528.1"/>
    </source>
</evidence>
<evidence type="ECO:0000256" key="1">
    <source>
        <dbReference type="ARBA" id="ARBA00022737"/>
    </source>
</evidence>
<proteinExistence type="predicted"/>
<dbReference type="InterPro" id="IPR011990">
    <property type="entry name" value="TPR-like_helical_dom_sf"/>
</dbReference>
<sequence>MDKAAEILASRGVPRLYYPVSQDTGSSGKPKEAIEIFKKMCRDGVEPDVVT</sequence>
<evidence type="ECO:0000313" key="4">
    <source>
        <dbReference type="Proteomes" id="UP000000763"/>
    </source>
</evidence>
<dbReference type="Proteomes" id="UP000000763">
    <property type="component" value="Chromosome 8"/>
</dbReference>
<dbReference type="EMBL" id="AP004584">
    <property type="protein sequence ID" value="BAD09528.1"/>
    <property type="molecule type" value="Genomic_DNA"/>
</dbReference>
<name>Q6ZC67_ORYSJ</name>
<dbReference type="NCBIfam" id="TIGR00756">
    <property type="entry name" value="PPR"/>
    <property type="match status" value="1"/>
</dbReference>
<protein>
    <submittedName>
        <fullName evidence="3">Uncharacterized protein</fullName>
    </submittedName>
</protein>